<name>A0A1B9H0H7_9TREE</name>
<evidence type="ECO:0000313" key="4">
    <source>
        <dbReference type="Proteomes" id="UP000092666"/>
    </source>
</evidence>
<dbReference type="CDD" id="cd09917">
    <property type="entry name" value="F-box_SF"/>
    <property type="match status" value="1"/>
</dbReference>
<reference evidence="3 4" key="1">
    <citation type="submission" date="2013-07" db="EMBL/GenBank/DDBJ databases">
        <title>The Genome Sequence of Cryptococcus heveanensis BCC8398.</title>
        <authorList>
            <consortium name="The Broad Institute Genome Sequencing Platform"/>
            <person name="Cuomo C."/>
            <person name="Litvintseva A."/>
            <person name="Chen Y."/>
            <person name="Heitman J."/>
            <person name="Sun S."/>
            <person name="Springer D."/>
            <person name="Dromer F."/>
            <person name="Young S.K."/>
            <person name="Zeng Q."/>
            <person name="Gargeya S."/>
            <person name="Fitzgerald M."/>
            <person name="Abouelleil A."/>
            <person name="Alvarado L."/>
            <person name="Berlin A.M."/>
            <person name="Chapman S.B."/>
            <person name="Dewar J."/>
            <person name="Goldberg J."/>
            <person name="Griggs A."/>
            <person name="Gujja S."/>
            <person name="Hansen M."/>
            <person name="Howarth C."/>
            <person name="Imamovic A."/>
            <person name="Larimer J."/>
            <person name="McCowan C."/>
            <person name="Murphy C."/>
            <person name="Pearson M."/>
            <person name="Priest M."/>
            <person name="Roberts A."/>
            <person name="Saif S."/>
            <person name="Shea T."/>
            <person name="Sykes S."/>
            <person name="Wortman J."/>
            <person name="Nusbaum C."/>
            <person name="Birren B."/>
        </authorList>
    </citation>
    <scope>NUCLEOTIDE SEQUENCE [LARGE SCALE GENOMIC DNA]</scope>
    <source>
        <strain evidence="3 4">BCC8398</strain>
    </source>
</reference>
<dbReference type="AlphaFoldDB" id="A0A1B9H0H7"/>
<keyword evidence="4" id="KW-1185">Reference proteome</keyword>
<reference evidence="4" key="2">
    <citation type="submission" date="2013-12" db="EMBL/GenBank/DDBJ databases">
        <title>Evolution of pathogenesis and genome organization in the Tremellales.</title>
        <authorList>
            <person name="Cuomo C."/>
            <person name="Litvintseva A."/>
            <person name="Heitman J."/>
            <person name="Chen Y."/>
            <person name="Sun S."/>
            <person name="Springer D."/>
            <person name="Dromer F."/>
            <person name="Young S."/>
            <person name="Zeng Q."/>
            <person name="Chapman S."/>
            <person name="Gujja S."/>
            <person name="Saif S."/>
            <person name="Birren B."/>
        </authorList>
    </citation>
    <scope>NUCLEOTIDE SEQUENCE [LARGE SCALE GENOMIC DNA]</scope>
    <source>
        <strain evidence="4">BCC8398</strain>
    </source>
</reference>
<gene>
    <name evidence="3" type="ORF">I316_01356</name>
</gene>
<accession>A0A1B9H0H7</accession>
<evidence type="ECO:0000313" key="3">
    <source>
        <dbReference type="EMBL" id="OCF36760.1"/>
    </source>
</evidence>
<feature type="region of interest" description="Disordered" evidence="1">
    <location>
        <begin position="1"/>
        <end position="35"/>
    </location>
</feature>
<protein>
    <recommendedName>
        <fullName evidence="2">F-box domain-containing protein</fullName>
    </recommendedName>
</protein>
<dbReference type="InterPro" id="IPR001810">
    <property type="entry name" value="F-box_dom"/>
</dbReference>
<feature type="domain" description="F-box" evidence="2">
    <location>
        <begin position="34"/>
        <end position="79"/>
    </location>
</feature>
<organism evidence="3 4">
    <name type="scientific">Kwoniella heveanensis BCC8398</name>
    <dbReference type="NCBI Taxonomy" id="1296120"/>
    <lineage>
        <taxon>Eukaryota</taxon>
        <taxon>Fungi</taxon>
        <taxon>Dikarya</taxon>
        <taxon>Basidiomycota</taxon>
        <taxon>Agaricomycotina</taxon>
        <taxon>Tremellomycetes</taxon>
        <taxon>Tremellales</taxon>
        <taxon>Cryptococcaceae</taxon>
        <taxon>Kwoniella</taxon>
    </lineage>
</organism>
<feature type="compositionally biased region" description="Polar residues" evidence="1">
    <location>
        <begin position="15"/>
        <end position="35"/>
    </location>
</feature>
<evidence type="ECO:0000259" key="2">
    <source>
        <dbReference type="PROSITE" id="PS50181"/>
    </source>
</evidence>
<dbReference type="PROSITE" id="PS50181">
    <property type="entry name" value="FBOX"/>
    <property type="match status" value="1"/>
</dbReference>
<dbReference type="Proteomes" id="UP000092666">
    <property type="component" value="Unassembled WGS sequence"/>
</dbReference>
<dbReference type="OrthoDB" id="10681753at2759"/>
<evidence type="ECO:0000256" key="1">
    <source>
        <dbReference type="SAM" id="MobiDB-lite"/>
    </source>
</evidence>
<proteinExistence type="predicted"/>
<sequence length="447" mass="50913">MPAPPSKVAKHEPPSRSTQSMHPVQNTEGSTLSSSPIMSLPPEIFQHVLSFLDGKSQVNMMCASRDTYDRLAPIMYKRVTLTSENAWAFFRGMIRKSIDAHRCAWYNLPKIILAEEDFAILNIKTQAGIGGRPAITWPKFAWFEPDETDCAEDNIARDKNGRHSPPYITTLATHRRKLALLKFVKHLHVSSMPSRGISMHMCIWSALISGQRSQETVRDQESSVATGTLFSNVSTLCYNAEAYWQFANWVSYHGLRYSYQREDDDERPPFLRAMVTCAKPTHFCFGVPECDRDWYNEMLVEAAYAGRQMASGFEIVETCVDMVSQQLIESAMRGCRSLTIHRPQISQMPFGIETVRVFLPKDYYRSDGPWGRPQHKKVHKVHERLVRGMAKIVCGFNNCTLRGFGEDDYREDDDKPTLHEEKGGTLGINLSSDQAARGHIFGLRFRF</sequence>
<dbReference type="InterPro" id="IPR036047">
    <property type="entry name" value="F-box-like_dom_sf"/>
</dbReference>
<dbReference type="SUPFAM" id="SSF81383">
    <property type="entry name" value="F-box domain"/>
    <property type="match status" value="1"/>
</dbReference>
<dbReference type="EMBL" id="KI669494">
    <property type="protein sequence ID" value="OCF36760.1"/>
    <property type="molecule type" value="Genomic_DNA"/>
</dbReference>